<reference evidence="7" key="1">
    <citation type="journal article" date="2014" name="Int. J. Syst. Evol. Microbiol.">
        <title>Complete genome sequence of Corynebacterium casei LMG S-19264T (=DSM 44701T), isolated from a smear-ripened cheese.</title>
        <authorList>
            <consortium name="US DOE Joint Genome Institute (JGI-PGF)"/>
            <person name="Walter F."/>
            <person name="Albersmeier A."/>
            <person name="Kalinowski J."/>
            <person name="Ruckert C."/>
        </authorList>
    </citation>
    <scope>NUCLEOTIDE SEQUENCE</scope>
    <source>
        <strain evidence="7">KCTC 23224</strain>
    </source>
</reference>
<evidence type="ECO:0000256" key="2">
    <source>
        <dbReference type="ARBA" id="ARBA00023110"/>
    </source>
</evidence>
<keyword evidence="8" id="KW-1185">Reference proteome</keyword>
<dbReference type="Proteomes" id="UP000642809">
    <property type="component" value="Unassembled WGS sequence"/>
</dbReference>
<dbReference type="Pfam" id="PF00254">
    <property type="entry name" value="FKBP_C"/>
    <property type="match status" value="1"/>
</dbReference>
<evidence type="ECO:0000256" key="1">
    <source>
        <dbReference type="ARBA" id="ARBA00000971"/>
    </source>
</evidence>
<dbReference type="Gene3D" id="3.10.50.40">
    <property type="match status" value="1"/>
</dbReference>
<dbReference type="EMBL" id="BMYF01000019">
    <property type="protein sequence ID" value="GHB46158.1"/>
    <property type="molecule type" value="Genomic_DNA"/>
</dbReference>
<comment type="catalytic activity">
    <reaction evidence="1 4 5">
        <text>[protein]-peptidylproline (omega=180) = [protein]-peptidylproline (omega=0)</text>
        <dbReference type="Rhea" id="RHEA:16237"/>
        <dbReference type="Rhea" id="RHEA-COMP:10747"/>
        <dbReference type="Rhea" id="RHEA-COMP:10748"/>
        <dbReference type="ChEBI" id="CHEBI:83833"/>
        <dbReference type="ChEBI" id="CHEBI:83834"/>
        <dbReference type="EC" id="5.2.1.8"/>
    </reaction>
</comment>
<dbReference type="InterPro" id="IPR046357">
    <property type="entry name" value="PPIase_dom_sf"/>
</dbReference>
<proteinExistence type="inferred from homology"/>
<evidence type="ECO:0000256" key="4">
    <source>
        <dbReference type="PROSITE-ProRule" id="PRU00277"/>
    </source>
</evidence>
<sequence length="181" mass="20583">MRRRILFYALVFISLVGVACEPVSPFGPVYDVEGNLARDKEIINQFLETADIDSLYRIHDPNGVIIIVQKEGDGAFPVDRNLVYTHYTGMLLDGTVFDTSLENVAIANNIFDENRIYRIFEFTVGQRDAIEGFSIGFRRLRSGSKAILIIPSPWAYRDNKNLERIPANSVLKFEVEFLGME</sequence>
<dbReference type="PANTHER" id="PTHR10516">
    <property type="entry name" value="PEPTIDYL-PROLYL CIS-TRANS ISOMERASE"/>
    <property type="match status" value="1"/>
</dbReference>
<keyword evidence="2 4" id="KW-0697">Rotamase</keyword>
<comment type="similarity">
    <text evidence="5">Belongs to the FKBP-type PPIase family.</text>
</comment>
<dbReference type="AlphaFoldDB" id="A0A8J3CXW4"/>
<dbReference type="SUPFAM" id="SSF54534">
    <property type="entry name" value="FKBP-like"/>
    <property type="match status" value="1"/>
</dbReference>
<dbReference type="GO" id="GO:0003755">
    <property type="term" value="F:peptidyl-prolyl cis-trans isomerase activity"/>
    <property type="evidence" value="ECO:0007669"/>
    <property type="project" value="UniProtKB-UniRule"/>
</dbReference>
<gene>
    <name evidence="7" type="ORF">GCM10008106_28880</name>
</gene>
<reference evidence="7" key="2">
    <citation type="submission" date="2020-09" db="EMBL/GenBank/DDBJ databases">
        <authorList>
            <person name="Sun Q."/>
            <person name="Kim S."/>
        </authorList>
    </citation>
    <scope>NUCLEOTIDE SEQUENCE</scope>
    <source>
        <strain evidence="7">KCTC 23224</strain>
    </source>
</reference>
<name>A0A8J3CXW4_9BACT</name>
<protein>
    <recommendedName>
        <fullName evidence="5">Peptidyl-prolyl cis-trans isomerase</fullName>
        <ecNumber evidence="5">5.2.1.8</ecNumber>
    </recommendedName>
</protein>
<evidence type="ECO:0000256" key="5">
    <source>
        <dbReference type="RuleBase" id="RU003915"/>
    </source>
</evidence>
<dbReference type="RefSeq" id="WP_189584117.1">
    <property type="nucleotide sequence ID" value="NZ_BMYF01000019.1"/>
</dbReference>
<evidence type="ECO:0000259" key="6">
    <source>
        <dbReference type="PROSITE" id="PS50059"/>
    </source>
</evidence>
<dbReference type="InterPro" id="IPR001179">
    <property type="entry name" value="PPIase_FKBP_dom"/>
</dbReference>
<organism evidence="7 8">
    <name type="scientific">Mongoliitalea lutea</name>
    <dbReference type="NCBI Taxonomy" id="849756"/>
    <lineage>
        <taxon>Bacteria</taxon>
        <taxon>Pseudomonadati</taxon>
        <taxon>Bacteroidota</taxon>
        <taxon>Cytophagia</taxon>
        <taxon>Cytophagales</taxon>
        <taxon>Cyclobacteriaceae</taxon>
        <taxon>Mongoliitalea</taxon>
    </lineage>
</organism>
<dbReference type="EC" id="5.2.1.8" evidence="5"/>
<keyword evidence="3 4" id="KW-0413">Isomerase</keyword>
<dbReference type="PROSITE" id="PS51257">
    <property type="entry name" value="PROKAR_LIPOPROTEIN"/>
    <property type="match status" value="1"/>
</dbReference>
<evidence type="ECO:0000256" key="3">
    <source>
        <dbReference type="ARBA" id="ARBA00023235"/>
    </source>
</evidence>
<dbReference type="InterPro" id="IPR050689">
    <property type="entry name" value="FKBP-type_PPIase"/>
</dbReference>
<comment type="caution">
    <text evidence="7">The sequence shown here is derived from an EMBL/GenBank/DDBJ whole genome shotgun (WGS) entry which is preliminary data.</text>
</comment>
<feature type="domain" description="PPIase FKBP-type" evidence="6">
    <location>
        <begin position="80"/>
        <end position="181"/>
    </location>
</feature>
<evidence type="ECO:0000313" key="7">
    <source>
        <dbReference type="EMBL" id="GHB46158.1"/>
    </source>
</evidence>
<accession>A0A8J3CXW4</accession>
<dbReference type="PROSITE" id="PS50059">
    <property type="entry name" value="FKBP_PPIASE"/>
    <property type="match status" value="1"/>
</dbReference>
<dbReference type="PANTHER" id="PTHR10516:SF443">
    <property type="entry name" value="FK506-BINDING PROTEIN 59-RELATED"/>
    <property type="match status" value="1"/>
</dbReference>
<evidence type="ECO:0000313" key="8">
    <source>
        <dbReference type="Proteomes" id="UP000642809"/>
    </source>
</evidence>